<feature type="domain" description="Amidohydrolase-related" evidence="2">
    <location>
        <begin position="74"/>
        <end position="410"/>
    </location>
</feature>
<dbReference type="EMBL" id="CP149822">
    <property type="protein sequence ID" value="WZN40397.1"/>
    <property type="molecule type" value="Genomic_DNA"/>
</dbReference>
<dbReference type="RefSeq" id="WP_341835320.1">
    <property type="nucleotide sequence ID" value="NZ_CP149822.1"/>
</dbReference>
<feature type="signal peptide" evidence="1">
    <location>
        <begin position="1"/>
        <end position="19"/>
    </location>
</feature>
<keyword evidence="4" id="KW-1185">Reference proteome</keyword>
<dbReference type="InterPro" id="IPR006680">
    <property type="entry name" value="Amidohydro-rel"/>
</dbReference>
<dbReference type="PANTHER" id="PTHR43135">
    <property type="entry name" value="ALPHA-D-RIBOSE 1-METHYLPHOSPHONATE 5-TRIPHOSPHATE DIPHOSPHATASE"/>
    <property type="match status" value="1"/>
</dbReference>
<dbReference type="Gene3D" id="3.40.50.10910">
    <property type="entry name" value="Amidohydrolase"/>
    <property type="match status" value="1"/>
</dbReference>
<evidence type="ECO:0000256" key="1">
    <source>
        <dbReference type="SAM" id="SignalP"/>
    </source>
</evidence>
<dbReference type="Gene3D" id="1.20.58.520">
    <property type="entry name" value="Amidohydrolase"/>
    <property type="match status" value="1"/>
</dbReference>
<reference evidence="4" key="1">
    <citation type="submission" date="2024-03" db="EMBL/GenBank/DDBJ databases">
        <title>Chitinophaga horti sp. nov., isolated from garden soil.</title>
        <authorList>
            <person name="Lee D.S."/>
            <person name="Han D.M."/>
            <person name="Baek J.H."/>
            <person name="Choi D.G."/>
            <person name="Jeon J.H."/>
            <person name="Jeon C.O."/>
        </authorList>
    </citation>
    <scope>NUCLEOTIDE SEQUENCE [LARGE SCALE GENOMIC DNA]</scope>
    <source>
        <strain evidence="4">GPA1</strain>
    </source>
</reference>
<name>A0ABZ2YKW3_9BACT</name>
<dbReference type="InterPro" id="IPR032466">
    <property type="entry name" value="Metal_Hydrolase"/>
</dbReference>
<organism evidence="3 4">
    <name type="scientific">Chitinophaga pollutisoli</name>
    <dbReference type="NCBI Taxonomy" id="3133966"/>
    <lineage>
        <taxon>Bacteria</taxon>
        <taxon>Pseudomonadati</taxon>
        <taxon>Bacteroidota</taxon>
        <taxon>Chitinophagia</taxon>
        <taxon>Chitinophagales</taxon>
        <taxon>Chitinophagaceae</taxon>
        <taxon>Chitinophaga</taxon>
    </lineage>
</organism>
<dbReference type="SUPFAM" id="SSF51338">
    <property type="entry name" value="Composite domain of metallo-dependent hydrolases"/>
    <property type="match status" value="1"/>
</dbReference>
<gene>
    <name evidence="3" type="ORF">WJU16_20735</name>
</gene>
<proteinExistence type="predicted"/>
<feature type="chain" id="PRO_5047393108" evidence="1">
    <location>
        <begin position="20"/>
        <end position="413"/>
    </location>
</feature>
<dbReference type="Pfam" id="PF01979">
    <property type="entry name" value="Amidohydro_1"/>
    <property type="match status" value="1"/>
</dbReference>
<evidence type="ECO:0000259" key="2">
    <source>
        <dbReference type="Pfam" id="PF01979"/>
    </source>
</evidence>
<accession>A0ABZ2YKW3</accession>
<dbReference type="InterPro" id="IPR051781">
    <property type="entry name" value="Metallo-dep_Hydrolase"/>
</dbReference>
<dbReference type="InterPro" id="IPR011059">
    <property type="entry name" value="Metal-dep_hydrolase_composite"/>
</dbReference>
<sequence length="413" mass="44408">MRYALLFVWIGCLCGTAQAQQLLVKNVTVIDGETGIRPRKASILIGNGIIQKIYTKAPRHIGNATVIDGEGKFLAPGMMDAHVHLATVVDEDIRKARLQTDSIMGNMVRHGITTVRDMAGNAPYLAACRDDVRSGKTMGPDIFFAAQFAGPGYFDLIRRSGRDGDLGNSAWYRALMSGMNVATAIQSAKAAGVTGIKIYADLDAALIREITEEAHKAGLKAWSHAAVFPCKPAAVAAAGVNSMSHANDFAFQQLPGDTLEIGKAWQALYRKEFQLDTLAQIPLLRQMALQNIFLDPTVFHAENNKMHSAAIVTRLAHALGVQIVAGTDWIYPNTGAIPLLQEMLLLQQKCGLSAAAVIQAATLNGARACGLSDRGAVRKGMRADLLLLSADPLQDLNVLFQPVQVFIKGKPAL</sequence>
<dbReference type="Gene3D" id="3.30.110.90">
    <property type="entry name" value="Amidohydrolase"/>
    <property type="match status" value="1"/>
</dbReference>
<evidence type="ECO:0000313" key="4">
    <source>
        <dbReference type="Proteomes" id="UP001485459"/>
    </source>
</evidence>
<dbReference type="PANTHER" id="PTHR43135:SF3">
    <property type="entry name" value="ALPHA-D-RIBOSE 1-METHYLPHOSPHONATE 5-TRIPHOSPHATE DIPHOSPHATASE"/>
    <property type="match status" value="1"/>
</dbReference>
<dbReference type="SUPFAM" id="SSF51556">
    <property type="entry name" value="Metallo-dependent hydrolases"/>
    <property type="match status" value="1"/>
</dbReference>
<keyword evidence="1" id="KW-0732">Signal</keyword>
<dbReference type="Proteomes" id="UP001485459">
    <property type="component" value="Chromosome"/>
</dbReference>
<dbReference type="Gene3D" id="2.30.40.10">
    <property type="entry name" value="Urease, subunit C, domain 1"/>
    <property type="match status" value="1"/>
</dbReference>
<evidence type="ECO:0000313" key="3">
    <source>
        <dbReference type="EMBL" id="WZN40397.1"/>
    </source>
</evidence>
<protein>
    <submittedName>
        <fullName evidence="3">Amidohydrolase family protein</fullName>
    </submittedName>
</protein>